<proteinExistence type="predicted"/>
<comment type="caution">
    <text evidence="2">The sequence shown here is derived from an EMBL/GenBank/DDBJ whole genome shotgun (WGS) entry which is preliminary data.</text>
</comment>
<gene>
    <name evidence="2" type="ORF">NBG84_17700</name>
</gene>
<evidence type="ECO:0008006" key="4">
    <source>
        <dbReference type="Google" id="ProtNLM"/>
    </source>
</evidence>
<dbReference type="EMBL" id="JAMQAW010000023">
    <property type="protein sequence ID" value="MCM2390102.1"/>
    <property type="molecule type" value="Genomic_DNA"/>
</dbReference>
<organism evidence="2 3">
    <name type="scientific">Streptomyces albipurpureus</name>
    <dbReference type="NCBI Taxonomy" id="2897419"/>
    <lineage>
        <taxon>Bacteria</taxon>
        <taxon>Bacillati</taxon>
        <taxon>Actinomycetota</taxon>
        <taxon>Actinomycetes</taxon>
        <taxon>Kitasatosporales</taxon>
        <taxon>Streptomycetaceae</taxon>
        <taxon>Streptomyces</taxon>
    </lineage>
</organism>
<keyword evidence="3" id="KW-1185">Reference proteome</keyword>
<evidence type="ECO:0000313" key="2">
    <source>
        <dbReference type="EMBL" id="MCM2390102.1"/>
    </source>
</evidence>
<feature type="chain" id="PRO_5046978784" description="Secreted protein" evidence="1">
    <location>
        <begin position="28"/>
        <end position="116"/>
    </location>
</feature>
<feature type="signal peptide" evidence="1">
    <location>
        <begin position="1"/>
        <end position="27"/>
    </location>
</feature>
<dbReference type="RefSeq" id="WP_250920443.1">
    <property type="nucleotide sequence ID" value="NZ_JAMQAW010000023.1"/>
</dbReference>
<name>A0ABT0UNA9_9ACTN</name>
<evidence type="ECO:0000256" key="1">
    <source>
        <dbReference type="SAM" id="SignalP"/>
    </source>
</evidence>
<reference evidence="2" key="1">
    <citation type="submission" date="2022-06" db="EMBL/GenBank/DDBJ databases">
        <title>Genome public.</title>
        <authorList>
            <person name="Sun Q."/>
        </authorList>
    </citation>
    <scope>NUCLEOTIDE SEQUENCE</scope>
    <source>
        <strain evidence="2">CWNU-1</strain>
    </source>
</reference>
<protein>
    <recommendedName>
        <fullName evidence="4">Secreted protein</fullName>
    </recommendedName>
</protein>
<sequence>MRPRISAAALALGALALVMPLASPAHAANGDFHYRYTGLDGQPQPGVIFDPPSRRCLVIPEAANPGSSSPAFGPRNDTDSIAVVYTEPDCTGESFRLRPHGEQTTDRLLLRSVIFS</sequence>
<accession>A0ABT0UNA9</accession>
<evidence type="ECO:0000313" key="3">
    <source>
        <dbReference type="Proteomes" id="UP001431429"/>
    </source>
</evidence>
<keyword evidence="1" id="KW-0732">Signal</keyword>
<dbReference type="Proteomes" id="UP001431429">
    <property type="component" value="Unassembled WGS sequence"/>
</dbReference>